<name>A0A8S5V0D1_9CAUD</name>
<accession>A0A8S5V0D1</accession>
<sequence length="56" mass="6679">MSWRCRICGVRFDTPVIRERKENLDGEHGMEVRRDMYCPVCGEPYIEEDDDEQNAE</sequence>
<dbReference type="SUPFAM" id="SSF57802">
    <property type="entry name" value="Rubredoxin-like"/>
    <property type="match status" value="1"/>
</dbReference>
<organism evidence="1">
    <name type="scientific">Siphoviridae sp. ctBeL15</name>
    <dbReference type="NCBI Taxonomy" id="2825374"/>
    <lineage>
        <taxon>Viruses</taxon>
        <taxon>Duplodnaviria</taxon>
        <taxon>Heunggongvirae</taxon>
        <taxon>Uroviricota</taxon>
        <taxon>Caudoviricetes</taxon>
    </lineage>
</organism>
<evidence type="ECO:0000313" key="1">
    <source>
        <dbReference type="EMBL" id="DAG00083.1"/>
    </source>
</evidence>
<reference evidence="1" key="1">
    <citation type="journal article" date="2021" name="Proc. Natl. Acad. Sci. U.S.A.">
        <title>A Catalog of Tens of Thousands of Viruses from Human Metagenomes Reveals Hidden Associations with Chronic Diseases.</title>
        <authorList>
            <person name="Tisza M.J."/>
            <person name="Buck C.B."/>
        </authorList>
    </citation>
    <scope>NUCLEOTIDE SEQUENCE</scope>
    <source>
        <strain evidence="1">CtBeL15</strain>
    </source>
</reference>
<dbReference type="EMBL" id="BK016176">
    <property type="protein sequence ID" value="DAG00083.1"/>
    <property type="molecule type" value="Genomic_DNA"/>
</dbReference>
<protein>
    <submittedName>
        <fullName evidence="1">MqsA</fullName>
    </submittedName>
</protein>
<proteinExistence type="predicted"/>